<gene>
    <name evidence="1" type="ORF">GCM10009839_14320</name>
</gene>
<organism evidence="1 2">
    <name type="scientific">Catenulispora yoronensis</name>
    <dbReference type="NCBI Taxonomy" id="450799"/>
    <lineage>
        <taxon>Bacteria</taxon>
        <taxon>Bacillati</taxon>
        <taxon>Actinomycetota</taxon>
        <taxon>Actinomycetes</taxon>
        <taxon>Catenulisporales</taxon>
        <taxon>Catenulisporaceae</taxon>
        <taxon>Catenulispora</taxon>
    </lineage>
</organism>
<evidence type="ECO:0000313" key="2">
    <source>
        <dbReference type="Proteomes" id="UP001500751"/>
    </source>
</evidence>
<proteinExistence type="predicted"/>
<dbReference type="Proteomes" id="UP001500751">
    <property type="component" value="Unassembled WGS sequence"/>
</dbReference>
<protein>
    <submittedName>
        <fullName evidence="1">Uncharacterized protein</fullName>
    </submittedName>
</protein>
<keyword evidence="2" id="KW-1185">Reference proteome</keyword>
<comment type="caution">
    <text evidence="1">The sequence shown here is derived from an EMBL/GenBank/DDBJ whole genome shotgun (WGS) entry which is preliminary data.</text>
</comment>
<accession>A0ABP5F7J7</accession>
<dbReference type="EMBL" id="BAAAQN010000006">
    <property type="protein sequence ID" value="GAA2019094.1"/>
    <property type="molecule type" value="Genomic_DNA"/>
</dbReference>
<reference evidence="2" key="1">
    <citation type="journal article" date="2019" name="Int. J. Syst. Evol. Microbiol.">
        <title>The Global Catalogue of Microorganisms (GCM) 10K type strain sequencing project: providing services to taxonomists for standard genome sequencing and annotation.</title>
        <authorList>
            <consortium name="The Broad Institute Genomics Platform"/>
            <consortium name="The Broad Institute Genome Sequencing Center for Infectious Disease"/>
            <person name="Wu L."/>
            <person name="Ma J."/>
        </authorList>
    </citation>
    <scope>NUCLEOTIDE SEQUENCE [LARGE SCALE GENOMIC DNA]</scope>
    <source>
        <strain evidence="2">JCM 16014</strain>
    </source>
</reference>
<evidence type="ECO:0000313" key="1">
    <source>
        <dbReference type="EMBL" id="GAA2019094.1"/>
    </source>
</evidence>
<sequence>MTNRILLTSVADQIRTSPDLHDNQFWAARIKTGTASFTTHCAGGWAIVLAGGRFDWRTPRYRAQHARRRHVLTSAVVRPESLPDSERISLAAQRLLGIDTATARLLFNPFNSSAEVLAIIGRILATPPGAADG</sequence>
<dbReference type="RefSeq" id="WP_344664707.1">
    <property type="nucleotide sequence ID" value="NZ_BAAAQN010000006.1"/>
</dbReference>
<name>A0ABP5F7J7_9ACTN</name>